<keyword evidence="8" id="KW-0472">Membrane</keyword>
<organism evidence="10 11">
    <name type="scientific">Desulfocurvibacter africanus subsp. africanus str. Walvis Bay</name>
    <dbReference type="NCBI Taxonomy" id="690850"/>
    <lineage>
        <taxon>Bacteria</taxon>
        <taxon>Pseudomonadati</taxon>
        <taxon>Thermodesulfobacteriota</taxon>
        <taxon>Desulfovibrionia</taxon>
        <taxon>Desulfovibrionales</taxon>
        <taxon>Desulfovibrionaceae</taxon>
        <taxon>Desulfocurvibacter</taxon>
    </lineage>
</organism>
<dbReference type="Gene3D" id="1.25.40.10">
    <property type="entry name" value="Tetratricopeptide repeat domain"/>
    <property type="match status" value="1"/>
</dbReference>
<keyword evidence="11" id="KW-1185">Reference proteome</keyword>
<keyword evidence="5" id="KW-0862">Zinc</keyword>
<dbReference type="PROSITE" id="PS50005">
    <property type="entry name" value="TPR"/>
    <property type="match status" value="1"/>
</dbReference>
<dbReference type="GO" id="GO:0016020">
    <property type="term" value="C:membrane"/>
    <property type="evidence" value="ECO:0007669"/>
    <property type="project" value="TreeGrafter"/>
</dbReference>
<evidence type="ECO:0000313" key="11">
    <source>
        <dbReference type="Proteomes" id="UP000007844"/>
    </source>
</evidence>
<dbReference type="KEGG" id="daf:Desaf_2693"/>
<evidence type="ECO:0000256" key="5">
    <source>
        <dbReference type="ARBA" id="ARBA00022833"/>
    </source>
</evidence>
<keyword evidence="2" id="KW-0645">Protease</keyword>
<dbReference type="InterPro" id="IPR019734">
    <property type="entry name" value="TPR_rpt"/>
</dbReference>
<evidence type="ECO:0000256" key="2">
    <source>
        <dbReference type="ARBA" id="ARBA00022670"/>
    </source>
</evidence>
<dbReference type="HOGENOM" id="CLU_030556_2_0_7"/>
<gene>
    <name evidence="10" type="ORF">Desaf_2693</name>
</gene>
<dbReference type="Gene3D" id="3.30.2010.10">
    <property type="entry name" value="Metalloproteases ('zincins'), catalytic domain"/>
    <property type="match status" value="1"/>
</dbReference>
<dbReference type="AlphaFoldDB" id="F3Z0T1"/>
<keyword evidence="8" id="KW-1133">Transmembrane helix</keyword>
<comment type="cofactor">
    <cofactor evidence="1">
        <name>Zn(2+)</name>
        <dbReference type="ChEBI" id="CHEBI:29105"/>
    </cofactor>
</comment>
<evidence type="ECO:0000259" key="9">
    <source>
        <dbReference type="Pfam" id="PF01435"/>
    </source>
</evidence>
<dbReference type="InterPro" id="IPR001915">
    <property type="entry name" value="Peptidase_M48"/>
</dbReference>
<evidence type="ECO:0000256" key="7">
    <source>
        <dbReference type="PROSITE-ProRule" id="PRU00339"/>
    </source>
</evidence>
<dbReference type="PANTHER" id="PTHR22726">
    <property type="entry name" value="METALLOENDOPEPTIDASE OMA1"/>
    <property type="match status" value="1"/>
</dbReference>
<evidence type="ECO:0000313" key="10">
    <source>
        <dbReference type="EMBL" id="EGJ51009.1"/>
    </source>
</evidence>
<evidence type="ECO:0000256" key="4">
    <source>
        <dbReference type="ARBA" id="ARBA00022801"/>
    </source>
</evidence>
<dbReference type="InterPro" id="IPR051156">
    <property type="entry name" value="Mito/Outer_Membr_Metalloprot"/>
</dbReference>
<keyword evidence="6" id="KW-0482">Metalloprotease</keyword>
<dbReference type="CDD" id="cd07333">
    <property type="entry name" value="M48C_bepA_like"/>
    <property type="match status" value="1"/>
</dbReference>
<sequence length="473" mass="51996">MIPQASSSSGVFARHITVIVLTAILIAGTALPGMAQLFGGFDVKKERELGDQFDHLVRSRMAVVEDPEIVDYITTLVSDIARHMPPQPWPIKVGVLRQNALNAFAGPAGHMFVFTGLIANMENEDELAAVIAHELAHVSQRHIAQKIEKAQLVGLAAMLGTLAGVFLGSEGGQALAYGSQAASQAAMLNYSREDEREADDVGFQYLSAAGYSPQGMVRSFEILKRKQWIMGSSFPGYLSTHPALTERIGYLEDRIATLKGKPLPKTDNSRFLRIRTLVRAGLMDEQISLAFYDGEQSGKSCLDKLGRGIALGRLNRVAEARQSFEQALACGGDDSLILREAGRFLFGVGDFDASAKYLQKVILLHPSDMVATFFYARILAEKGDLRHGIEYLERVSTSLPEDSEVRLTLGRMYGQAGDYFKAHLNLAYGALYSNNAGQAKFHQDKARALASSESDRRELDLFEASLKQRSRFW</sequence>
<evidence type="ECO:0000256" key="8">
    <source>
        <dbReference type="SAM" id="Phobius"/>
    </source>
</evidence>
<name>F3Z0T1_DESAF</name>
<dbReference type="EMBL" id="CP003221">
    <property type="protein sequence ID" value="EGJ51009.1"/>
    <property type="molecule type" value="Genomic_DNA"/>
</dbReference>
<proteinExistence type="predicted"/>
<feature type="transmembrane region" description="Helical" evidence="8">
    <location>
        <begin position="12"/>
        <end position="38"/>
    </location>
</feature>
<accession>F3Z0T1</accession>
<evidence type="ECO:0000256" key="1">
    <source>
        <dbReference type="ARBA" id="ARBA00001947"/>
    </source>
</evidence>
<dbReference type="GO" id="GO:0051603">
    <property type="term" value="P:proteolysis involved in protein catabolic process"/>
    <property type="evidence" value="ECO:0007669"/>
    <property type="project" value="TreeGrafter"/>
</dbReference>
<dbReference type="STRING" id="690850.Desaf_2693"/>
<dbReference type="Pfam" id="PF01435">
    <property type="entry name" value="Peptidase_M48"/>
    <property type="match status" value="1"/>
</dbReference>
<dbReference type="eggNOG" id="COG4783">
    <property type="taxonomic scope" value="Bacteria"/>
</dbReference>
<dbReference type="GO" id="GO:0004222">
    <property type="term" value="F:metalloendopeptidase activity"/>
    <property type="evidence" value="ECO:0007669"/>
    <property type="project" value="InterPro"/>
</dbReference>
<dbReference type="SUPFAM" id="SSF48452">
    <property type="entry name" value="TPR-like"/>
    <property type="match status" value="1"/>
</dbReference>
<dbReference type="Pfam" id="PF13432">
    <property type="entry name" value="TPR_16"/>
    <property type="match status" value="1"/>
</dbReference>
<evidence type="ECO:0000256" key="6">
    <source>
        <dbReference type="ARBA" id="ARBA00023049"/>
    </source>
</evidence>
<feature type="repeat" description="TPR" evidence="7">
    <location>
        <begin position="335"/>
        <end position="368"/>
    </location>
</feature>
<keyword evidence="8" id="KW-0812">Transmembrane</keyword>
<dbReference type="GO" id="GO:0046872">
    <property type="term" value="F:metal ion binding"/>
    <property type="evidence" value="ECO:0007669"/>
    <property type="project" value="UniProtKB-KW"/>
</dbReference>
<reference evidence="10 11" key="1">
    <citation type="journal article" date="2011" name="J. Bacteriol.">
        <title>Genome sequence of the mercury-methylating and pleomorphic Desulfovibrio africanus Strain Walvis Bay.</title>
        <authorList>
            <person name="Brown S.D."/>
            <person name="Wall J.D."/>
            <person name="Kucken A.M."/>
            <person name="Gilmour C.C."/>
            <person name="Podar M."/>
            <person name="Brandt C.C."/>
            <person name="Teshima H."/>
            <person name="Detter J.C."/>
            <person name="Han C.S."/>
            <person name="Land M.L."/>
            <person name="Lucas S."/>
            <person name="Han J."/>
            <person name="Pennacchio L."/>
            <person name="Nolan M."/>
            <person name="Pitluck S."/>
            <person name="Woyke T."/>
            <person name="Goodwin L."/>
            <person name="Palumbo A.V."/>
            <person name="Elias D.A."/>
        </authorList>
    </citation>
    <scope>NUCLEOTIDE SEQUENCE [LARGE SCALE GENOMIC DNA]</scope>
    <source>
        <strain evidence="10 11">Walvis Bay</strain>
    </source>
</reference>
<evidence type="ECO:0000256" key="3">
    <source>
        <dbReference type="ARBA" id="ARBA00022723"/>
    </source>
</evidence>
<dbReference type="RefSeq" id="WP_014260696.1">
    <property type="nucleotide sequence ID" value="NC_016629.1"/>
</dbReference>
<protein>
    <submittedName>
        <fullName evidence="10">Peptidase M48 Ste24p</fullName>
    </submittedName>
</protein>
<dbReference type="PANTHER" id="PTHR22726:SF1">
    <property type="entry name" value="METALLOENDOPEPTIDASE OMA1, MITOCHONDRIAL"/>
    <property type="match status" value="1"/>
</dbReference>
<dbReference type="Proteomes" id="UP000007844">
    <property type="component" value="Chromosome"/>
</dbReference>
<keyword evidence="3" id="KW-0479">Metal-binding</keyword>
<keyword evidence="7" id="KW-0802">TPR repeat</keyword>
<keyword evidence="4" id="KW-0378">Hydrolase</keyword>
<dbReference type="InterPro" id="IPR011990">
    <property type="entry name" value="TPR-like_helical_dom_sf"/>
</dbReference>
<feature type="domain" description="Peptidase M48" evidence="9">
    <location>
        <begin position="82"/>
        <end position="254"/>
    </location>
</feature>